<comment type="caution">
    <text evidence="1">The sequence shown here is derived from an EMBL/GenBank/DDBJ whole genome shotgun (WGS) entry which is preliminary data.</text>
</comment>
<evidence type="ECO:0000313" key="1">
    <source>
        <dbReference type="EMBL" id="EGF11578.1"/>
    </source>
</evidence>
<name>F2BAJ1_9NEIS</name>
<dbReference type="EMBL" id="AFAY01000012">
    <property type="protein sequence ID" value="EGF11578.1"/>
    <property type="molecule type" value="Genomic_DNA"/>
</dbReference>
<dbReference type="AlphaFoldDB" id="F2BAJ1"/>
<accession>F2BAJ1</accession>
<dbReference type="Proteomes" id="UP000004105">
    <property type="component" value="Unassembled WGS sequence"/>
</dbReference>
<proteinExistence type="predicted"/>
<sequence length="60" mass="6707">MAEIRRKNESADYITGRLKNPFRRCPTPQTFFRRPLCRPAAAACLPPSLSAMQNGTVEAV</sequence>
<reference evidence="1 2" key="1">
    <citation type="submission" date="2011-02" db="EMBL/GenBank/DDBJ databases">
        <authorList>
            <person name="Muzny D."/>
            <person name="Qin X."/>
            <person name="Deng J."/>
            <person name="Jiang H."/>
            <person name="Liu Y."/>
            <person name="Qu J."/>
            <person name="Song X.-Z."/>
            <person name="Zhang L."/>
            <person name="Thornton R."/>
            <person name="Coyle M."/>
            <person name="Francisco L."/>
            <person name="Jackson L."/>
            <person name="Javaid M."/>
            <person name="Korchina V."/>
            <person name="Kovar C."/>
            <person name="Mata R."/>
            <person name="Mathew T."/>
            <person name="Ngo R."/>
            <person name="Nguyen L."/>
            <person name="Nguyen N."/>
            <person name="Okwuonu G."/>
            <person name="Ongeri F."/>
            <person name="Pham C."/>
            <person name="Simmons D."/>
            <person name="Wilczek-Boney K."/>
            <person name="Hale W."/>
            <person name="Jakkamsetti A."/>
            <person name="Pham P."/>
            <person name="Ruth R."/>
            <person name="San Lucas F."/>
            <person name="Warren J."/>
            <person name="Zhang J."/>
            <person name="Zhao Z."/>
            <person name="Zhou C."/>
            <person name="Zhu D."/>
            <person name="Lee S."/>
            <person name="Bess C."/>
            <person name="Blankenburg K."/>
            <person name="Forbes L."/>
            <person name="Fu Q."/>
            <person name="Gubbala S."/>
            <person name="Hirani K."/>
            <person name="Jayaseelan J.C."/>
            <person name="Lara F."/>
            <person name="Munidasa M."/>
            <person name="Palculict T."/>
            <person name="Patil S."/>
            <person name="Pu L.-L."/>
            <person name="Saada N."/>
            <person name="Tang L."/>
            <person name="Weissenberger G."/>
            <person name="Zhu Y."/>
            <person name="Hemphill L."/>
            <person name="Shang Y."/>
            <person name="Youmans B."/>
            <person name="Ayvaz T."/>
            <person name="Ross M."/>
            <person name="Santibanez J."/>
            <person name="Aqrawi P."/>
            <person name="Gross S."/>
            <person name="Joshi V."/>
            <person name="Fowler G."/>
            <person name="Nazareth L."/>
            <person name="Reid J."/>
            <person name="Worley K."/>
            <person name="Petrosino J."/>
            <person name="Highlander S."/>
            <person name="Gibbs R."/>
        </authorList>
    </citation>
    <scope>NUCLEOTIDE SEQUENCE [LARGE SCALE GENOMIC DNA]</scope>
    <source>
        <strain evidence="1 2">ATCC BAA-1200</strain>
    </source>
</reference>
<organism evidence="1 2">
    <name type="scientific">Neisseria bacilliformis ATCC BAA-1200</name>
    <dbReference type="NCBI Taxonomy" id="888742"/>
    <lineage>
        <taxon>Bacteria</taxon>
        <taxon>Pseudomonadati</taxon>
        <taxon>Pseudomonadota</taxon>
        <taxon>Betaproteobacteria</taxon>
        <taxon>Neisseriales</taxon>
        <taxon>Neisseriaceae</taxon>
        <taxon>Neisseria</taxon>
    </lineage>
</organism>
<evidence type="ECO:0000313" key="2">
    <source>
        <dbReference type="Proteomes" id="UP000004105"/>
    </source>
</evidence>
<dbReference type="HOGENOM" id="CLU_2936788_0_0_4"/>
<gene>
    <name evidence="1" type="ORF">HMPREF9123_0694</name>
</gene>
<protein>
    <submittedName>
        <fullName evidence="1">Uncharacterized protein</fullName>
    </submittedName>
</protein>
<keyword evidence="2" id="KW-1185">Reference proteome</keyword>